<sequence>MGQEDKPVVDREGLKSFLLEEKHNGVTEAEIDKAMETIGGLFIQAEREQFQFTPADEVNREAIVRAIALATGREVKEVELLSVSEPFKRPEWMSEAAYLDSLSGSLGGSLWDSLGLSLWSSLGGSLGNNLWESLRDSLSGILRVSLSDNLWESLRVSLSGSLGDSLEDSLRVSLRASLWASLFFYLSFVLIGKKDEAARLAPLVRLSAVTPPVAWLKNQPDVPLILVA</sequence>
<organism evidence="1 2">
    <name type="scientific">Candidatus Uhrbacteria bacterium RIFOXYC2_FULL_47_19</name>
    <dbReference type="NCBI Taxonomy" id="1802424"/>
    <lineage>
        <taxon>Bacteria</taxon>
        <taxon>Candidatus Uhriibacteriota</taxon>
    </lineage>
</organism>
<comment type="caution">
    <text evidence="1">The sequence shown here is derived from an EMBL/GenBank/DDBJ whole genome shotgun (WGS) entry which is preliminary data.</text>
</comment>
<dbReference type="EMBL" id="MGFG01000010">
    <property type="protein sequence ID" value="OGM01226.1"/>
    <property type="molecule type" value="Genomic_DNA"/>
</dbReference>
<evidence type="ECO:0000313" key="2">
    <source>
        <dbReference type="Proteomes" id="UP000176988"/>
    </source>
</evidence>
<accession>A0A1F7WEH1</accession>
<evidence type="ECO:0000313" key="1">
    <source>
        <dbReference type="EMBL" id="OGM01226.1"/>
    </source>
</evidence>
<protein>
    <submittedName>
        <fullName evidence="1">Uncharacterized protein</fullName>
    </submittedName>
</protein>
<dbReference type="Proteomes" id="UP000176988">
    <property type="component" value="Unassembled WGS sequence"/>
</dbReference>
<dbReference type="AlphaFoldDB" id="A0A1F7WEH1"/>
<name>A0A1F7WEH1_9BACT</name>
<proteinExistence type="predicted"/>
<reference evidence="1 2" key="1">
    <citation type="journal article" date="2016" name="Nat. Commun.">
        <title>Thousands of microbial genomes shed light on interconnected biogeochemical processes in an aquifer system.</title>
        <authorList>
            <person name="Anantharaman K."/>
            <person name="Brown C.T."/>
            <person name="Hug L.A."/>
            <person name="Sharon I."/>
            <person name="Castelle C.J."/>
            <person name="Probst A.J."/>
            <person name="Thomas B.C."/>
            <person name="Singh A."/>
            <person name="Wilkins M.J."/>
            <person name="Karaoz U."/>
            <person name="Brodie E.L."/>
            <person name="Williams K.H."/>
            <person name="Hubbard S.S."/>
            <person name="Banfield J.F."/>
        </authorList>
    </citation>
    <scope>NUCLEOTIDE SEQUENCE [LARGE SCALE GENOMIC DNA]</scope>
</reference>
<gene>
    <name evidence="1" type="ORF">A2480_01675</name>
</gene>